<evidence type="ECO:0000313" key="3">
    <source>
        <dbReference type="Proteomes" id="UP000187209"/>
    </source>
</evidence>
<feature type="transmembrane region" description="Helical" evidence="1">
    <location>
        <begin position="131"/>
        <end position="153"/>
    </location>
</feature>
<evidence type="ECO:0008006" key="4">
    <source>
        <dbReference type="Google" id="ProtNLM"/>
    </source>
</evidence>
<dbReference type="Proteomes" id="UP000187209">
    <property type="component" value="Unassembled WGS sequence"/>
</dbReference>
<keyword evidence="1" id="KW-1133">Transmembrane helix</keyword>
<protein>
    <recommendedName>
        <fullName evidence="4">Serpentine receptor class gamma</fullName>
    </recommendedName>
</protein>
<evidence type="ECO:0000256" key="1">
    <source>
        <dbReference type="SAM" id="Phobius"/>
    </source>
</evidence>
<feature type="transmembrane region" description="Helical" evidence="1">
    <location>
        <begin position="6"/>
        <end position="28"/>
    </location>
</feature>
<dbReference type="EMBL" id="MPUH01000798">
    <property type="protein sequence ID" value="OMJ73756.1"/>
    <property type="molecule type" value="Genomic_DNA"/>
</dbReference>
<feature type="transmembrane region" description="Helical" evidence="1">
    <location>
        <begin position="49"/>
        <end position="70"/>
    </location>
</feature>
<keyword evidence="3" id="KW-1185">Reference proteome</keyword>
<comment type="caution">
    <text evidence="2">The sequence shown here is derived from an EMBL/GenBank/DDBJ whole genome shotgun (WGS) entry which is preliminary data.</text>
</comment>
<gene>
    <name evidence="2" type="ORF">SteCoe_27501</name>
</gene>
<sequence>MVELLVTAEFMIVFFMISLYFLAVLYIIKRLASSCGTTPIYERSKRLVFLANLSNYLETIFNAITGYIFIKEGSKISNELIPYNTLGVFFARFYASCMGMRTYHILILNEYRKGNLSISSVRKHRSFKTTIIINFLYSLSMTLIFIIIILVSGQNQENTDIYYKLSYGFESLTFALSLYIVAKASLHPTILVEYIFYSFIWSTGMFNFNMHFGDRWYYTVPIRNTILLNISLVSMAEHCNSIRPPLPMDPKIDNIFEVKEMFYNFKKFVSENCDDVTIESCYLYKDCIFFFLGFCRI</sequence>
<evidence type="ECO:0000313" key="2">
    <source>
        <dbReference type="EMBL" id="OMJ73756.1"/>
    </source>
</evidence>
<accession>A0A1R2BAH8</accession>
<dbReference type="OrthoDB" id="326906at2759"/>
<feature type="transmembrane region" description="Helical" evidence="1">
    <location>
        <begin position="90"/>
        <end position="111"/>
    </location>
</feature>
<reference evidence="2 3" key="1">
    <citation type="submission" date="2016-11" db="EMBL/GenBank/DDBJ databases">
        <title>The macronuclear genome of Stentor coeruleus: a giant cell with tiny introns.</title>
        <authorList>
            <person name="Slabodnick M."/>
            <person name="Ruby J.G."/>
            <person name="Reiff S.B."/>
            <person name="Swart E.C."/>
            <person name="Gosai S."/>
            <person name="Prabakaran S."/>
            <person name="Witkowska E."/>
            <person name="Larue G.E."/>
            <person name="Fisher S."/>
            <person name="Freeman R.M."/>
            <person name="Gunawardena J."/>
            <person name="Chu W."/>
            <person name="Stover N.A."/>
            <person name="Gregory B.D."/>
            <person name="Nowacki M."/>
            <person name="Derisi J."/>
            <person name="Roy S.W."/>
            <person name="Marshall W.F."/>
            <person name="Sood P."/>
        </authorList>
    </citation>
    <scope>NUCLEOTIDE SEQUENCE [LARGE SCALE GENOMIC DNA]</scope>
    <source>
        <strain evidence="2">WM001</strain>
    </source>
</reference>
<dbReference type="AlphaFoldDB" id="A0A1R2BAH8"/>
<feature type="transmembrane region" description="Helical" evidence="1">
    <location>
        <begin position="194"/>
        <end position="210"/>
    </location>
</feature>
<keyword evidence="1" id="KW-0472">Membrane</keyword>
<name>A0A1R2BAH8_9CILI</name>
<proteinExistence type="predicted"/>
<organism evidence="2 3">
    <name type="scientific">Stentor coeruleus</name>
    <dbReference type="NCBI Taxonomy" id="5963"/>
    <lineage>
        <taxon>Eukaryota</taxon>
        <taxon>Sar</taxon>
        <taxon>Alveolata</taxon>
        <taxon>Ciliophora</taxon>
        <taxon>Postciliodesmatophora</taxon>
        <taxon>Heterotrichea</taxon>
        <taxon>Heterotrichida</taxon>
        <taxon>Stentoridae</taxon>
        <taxon>Stentor</taxon>
    </lineage>
</organism>
<keyword evidence="1" id="KW-0812">Transmembrane</keyword>